<keyword evidence="2" id="KW-0963">Cytoplasm</keyword>
<dbReference type="PROSITE" id="PS51705">
    <property type="entry name" value="G_HFLX"/>
    <property type="match status" value="1"/>
</dbReference>
<dbReference type="NCBIfam" id="TIGR03156">
    <property type="entry name" value="GTP_HflX"/>
    <property type="match status" value="1"/>
</dbReference>
<evidence type="ECO:0000256" key="5">
    <source>
        <dbReference type="ARBA" id="ARBA00022842"/>
    </source>
</evidence>
<accession>A0A381N9Y1</accession>
<dbReference type="GO" id="GO:0043022">
    <property type="term" value="F:ribosome binding"/>
    <property type="evidence" value="ECO:0007669"/>
    <property type="project" value="TreeGrafter"/>
</dbReference>
<dbReference type="PRINTS" id="PR00326">
    <property type="entry name" value="GTP1OBG"/>
</dbReference>
<keyword evidence="3" id="KW-0479">Metal-binding</keyword>
<dbReference type="Pfam" id="PF13167">
    <property type="entry name" value="GTP-bdg_N"/>
    <property type="match status" value="1"/>
</dbReference>
<dbReference type="GO" id="GO:0005525">
    <property type="term" value="F:GTP binding"/>
    <property type="evidence" value="ECO:0007669"/>
    <property type="project" value="UniProtKB-KW"/>
</dbReference>
<evidence type="ECO:0000313" key="8">
    <source>
        <dbReference type="EMBL" id="SUZ51259.1"/>
    </source>
</evidence>
<dbReference type="EMBL" id="UINC01000214">
    <property type="protein sequence ID" value="SUZ51259.1"/>
    <property type="molecule type" value="Genomic_DNA"/>
</dbReference>
<dbReference type="AlphaFoldDB" id="A0A381N9Y1"/>
<dbReference type="FunFam" id="3.40.50.11060:FF:000001">
    <property type="entry name" value="GTPase HflX"/>
    <property type="match status" value="1"/>
</dbReference>
<dbReference type="Gene3D" id="3.40.50.300">
    <property type="entry name" value="P-loop containing nucleotide triphosphate hydrolases"/>
    <property type="match status" value="1"/>
</dbReference>
<evidence type="ECO:0000256" key="1">
    <source>
        <dbReference type="ARBA" id="ARBA00004496"/>
    </source>
</evidence>
<dbReference type="PIRSF" id="PIRSF006809">
    <property type="entry name" value="GTP-binding_hflX_prd"/>
    <property type="match status" value="1"/>
</dbReference>
<keyword evidence="5" id="KW-0460">Magnesium</keyword>
<feature type="non-terminal residue" evidence="8">
    <location>
        <position position="1"/>
    </location>
</feature>
<dbReference type="SUPFAM" id="SSF52540">
    <property type="entry name" value="P-loop containing nucleoside triphosphate hydrolases"/>
    <property type="match status" value="1"/>
</dbReference>
<dbReference type="Pfam" id="PF01926">
    <property type="entry name" value="MMR_HSR1"/>
    <property type="match status" value="1"/>
</dbReference>
<keyword evidence="6" id="KW-0342">GTP-binding</keyword>
<sequence length="366" mass="40377">VALIGLTAGDRDSSESSLEELARLAQTAGAIPVFRILQERRRPHPGTFLGLGKVKELGRVCAEHEINVVIADGELSPVQQGNLEEIVQCGVIDRTQLILDIFARRARSSEGKLQVELAQLRYLLPRLIGFGRALSRLGGGIGTRGPGETKLETDRRRIHRRLSSVKRQIERVRKHRAQLRARRTKRQLPTIALVGYTNAGKTTLFNRLTGDDAVASDALFVTLDPLVRRLRLSDKRTVLCSDTVGFLDRLPHTLVAAFRATLEEVAGADLVVQVCDSSSPVRDEHVRAVQRVLAEIGADTVPCVVVWNKSDLITSEERRRIRLREPGSVCLSAVDPSSRSIALELIEKGLRRTAAEGQYCETGRTA</sequence>
<dbReference type="Pfam" id="PF16360">
    <property type="entry name" value="GTP-bdg_M"/>
    <property type="match status" value="1"/>
</dbReference>
<feature type="domain" description="Hflx-type G" evidence="7">
    <location>
        <begin position="189"/>
        <end position="366"/>
    </location>
</feature>
<dbReference type="InterPro" id="IPR025121">
    <property type="entry name" value="GTPase_HflX_N"/>
</dbReference>
<dbReference type="CDD" id="cd01878">
    <property type="entry name" value="HflX"/>
    <property type="match status" value="1"/>
</dbReference>
<protein>
    <recommendedName>
        <fullName evidence="7">Hflx-type G domain-containing protein</fullName>
    </recommendedName>
</protein>
<dbReference type="GO" id="GO:0005737">
    <property type="term" value="C:cytoplasm"/>
    <property type="evidence" value="ECO:0007669"/>
    <property type="project" value="UniProtKB-SubCell"/>
</dbReference>
<dbReference type="PANTHER" id="PTHR10229">
    <property type="entry name" value="GTP-BINDING PROTEIN HFLX"/>
    <property type="match status" value="1"/>
</dbReference>
<dbReference type="InterPro" id="IPR006073">
    <property type="entry name" value="GTP-bd"/>
</dbReference>
<dbReference type="GO" id="GO:0046872">
    <property type="term" value="F:metal ion binding"/>
    <property type="evidence" value="ECO:0007669"/>
    <property type="project" value="UniProtKB-KW"/>
</dbReference>
<dbReference type="PANTHER" id="PTHR10229:SF0">
    <property type="entry name" value="GTP-BINDING PROTEIN 6-RELATED"/>
    <property type="match status" value="1"/>
</dbReference>
<name>A0A381N9Y1_9ZZZZ</name>
<evidence type="ECO:0000256" key="3">
    <source>
        <dbReference type="ARBA" id="ARBA00022723"/>
    </source>
</evidence>
<comment type="subcellular location">
    <subcellularLocation>
        <location evidence="1">Cytoplasm</location>
    </subcellularLocation>
</comment>
<evidence type="ECO:0000259" key="7">
    <source>
        <dbReference type="PROSITE" id="PS51705"/>
    </source>
</evidence>
<dbReference type="InterPro" id="IPR032305">
    <property type="entry name" value="GTP-bd_M"/>
</dbReference>
<evidence type="ECO:0000256" key="6">
    <source>
        <dbReference type="ARBA" id="ARBA00023134"/>
    </source>
</evidence>
<organism evidence="8">
    <name type="scientific">marine metagenome</name>
    <dbReference type="NCBI Taxonomy" id="408172"/>
    <lineage>
        <taxon>unclassified sequences</taxon>
        <taxon>metagenomes</taxon>
        <taxon>ecological metagenomes</taxon>
    </lineage>
</organism>
<evidence type="ECO:0000256" key="2">
    <source>
        <dbReference type="ARBA" id="ARBA00022490"/>
    </source>
</evidence>
<evidence type="ECO:0000256" key="4">
    <source>
        <dbReference type="ARBA" id="ARBA00022741"/>
    </source>
</evidence>
<dbReference type="Gene3D" id="6.10.250.2860">
    <property type="match status" value="1"/>
</dbReference>
<dbReference type="InterPro" id="IPR027417">
    <property type="entry name" value="P-loop_NTPase"/>
</dbReference>
<dbReference type="Gene3D" id="3.40.50.11060">
    <property type="entry name" value="GTPase HflX, N-terminal domain"/>
    <property type="match status" value="1"/>
</dbReference>
<reference evidence="8" key="1">
    <citation type="submission" date="2018-05" db="EMBL/GenBank/DDBJ databases">
        <authorList>
            <person name="Lanie J.A."/>
            <person name="Ng W.-L."/>
            <person name="Kazmierczak K.M."/>
            <person name="Andrzejewski T.M."/>
            <person name="Davidsen T.M."/>
            <person name="Wayne K.J."/>
            <person name="Tettelin H."/>
            <person name="Glass J.I."/>
            <person name="Rusch D."/>
            <person name="Podicherti R."/>
            <person name="Tsui H.-C.T."/>
            <person name="Winkler M.E."/>
        </authorList>
    </citation>
    <scope>NUCLEOTIDE SEQUENCE</scope>
</reference>
<dbReference type="InterPro" id="IPR030394">
    <property type="entry name" value="G_HFLX_dom"/>
</dbReference>
<dbReference type="InterPro" id="IPR016496">
    <property type="entry name" value="GTPase_HflX"/>
</dbReference>
<dbReference type="HAMAP" id="MF_00900">
    <property type="entry name" value="GTPase_HflX"/>
    <property type="match status" value="1"/>
</dbReference>
<gene>
    <name evidence="8" type="ORF">METZ01_LOCUS4113</name>
</gene>
<dbReference type="InterPro" id="IPR042108">
    <property type="entry name" value="GTPase_HflX_N_sf"/>
</dbReference>
<proteinExistence type="inferred from homology"/>
<keyword evidence="4" id="KW-0547">Nucleotide-binding</keyword>